<dbReference type="InParanoid" id="B3S095"/>
<evidence type="ECO:0000256" key="10">
    <source>
        <dbReference type="PIRNR" id="PIRNR017127"/>
    </source>
</evidence>
<comment type="similarity">
    <text evidence="3 10">Belongs to the CND1 (condensin subunit 1) family.</text>
</comment>
<proteinExistence type="inferred from homology"/>
<name>B3S095_TRIAD</name>
<dbReference type="PANTHER" id="PTHR14222:SF2">
    <property type="entry name" value="CONDENSIN COMPLEX SUBUNIT 1"/>
    <property type="match status" value="1"/>
</dbReference>
<dbReference type="InterPro" id="IPR016024">
    <property type="entry name" value="ARM-type_fold"/>
</dbReference>
<dbReference type="GO" id="GO:0000779">
    <property type="term" value="C:condensed chromosome, centromeric region"/>
    <property type="evidence" value="ECO:0000318"/>
    <property type="project" value="GO_Central"/>
</dbReference>
<reference evidence="14 15" key="1">
    <citation type="journal article" date="2008" name="Nature">
        <title>The Trichoplax genome and the nature of placozoans.</title>
        <authorList>
            <person name="Srivastava M."/>
            <person name="Begovic E."/>
            <person name="Chapman J."/>
            <person name="Putnam N.H."/>
            <person name="Hellsten U."/>
            <person name="Kawashima T."/>
            <person name="Kuo A."/>
            <person name="Mitros T."/>
            <person name="Salamov A."/>
            <person name="Carpenter M.L."/>
            <person name="Signorovitch A.Y."/>
            <person name="Moreno M.A."/>
            <person name="Kamm K."/>
            <person name="Grimwood J."/>
            <person name="Schmutz J."/>
            <person name="Shapiro H."/>
            <person name="Grigoriev I.V."/>
            <person name="Buss L.W."/>
            <person name="Schierwater B."/>
            <person name="Dellaporta S.L."/>
            <person name="Rokhsar D.S."/>
        </authorList>
    </citation>
    <scope>NUCLEOTIDE SEQUENCE [LARGE SCALE GENOMIC DNA]</scope>
    <source>
        <strain evidence="14 15">Grell-BS-1999</strain>
    </source>
</reference>
<dbReference type="HOGENOM" id="CLU_001867_2_1_1"/>
<keyword evidence="7 10" id="KW-0226">DNA condensation</keyword>
<dbReference type="PIRSF" id="PIRSF017127">
    <property type="entry name" value="Condensin_D2"/>
    <property type="match status" value="1"/>
</dbReference>
<dbReference type="Pfam" id="PF12922">
    <property type="entry name" value="Cnd1_N"/>
    <property type="match status" value="1"/>
</dbReference>
<dbReference type="InterPro" id="IPR011989">
    <property type="entry name" value="ARM-like"/>
</dbReference>
<feature type="compositionally biased region" description="Basic residues" evidence="11">
    <location>
        <begin position="1218"/>
        <end position="1230"/>
    </location>
</feature>
<dbReference type="GO" id="GO:0051301">
    <property type="term" value="P:cell division"/>
    <property type="evidence" value="ECO:0007669"/>
    <property type="project" value="UniProtKB-KW"/>
</dbReference>
<gene>
    <name evidence="14" type="ORF">TRIADDRAFT_57733</name>
</gene>
<dbReference type="GO" id="GO:0042393">
    <property type="term" value="F:histone binding"/>
    <property type="evidence" value="ECO:0000318"/>
    <property type="project" value="GO_Central"/>
</dbReference>
<dbReference type="KEGG" id="tad:TRIADDRAFT_57733"/>
<evidence type="ECO:0000256" key="7">
    <source>
        <dbReference type="ARBA" id="ARBA00023067"/>
    </source>
</evidence>
<feature type="compositionally biased region" description="Basic residues" evidence="11">
    <location>
        <begin position="1164"/>
        <end position="1179"/>
    </location>
</feature>
<feature type="domain" description="Condensin complex subunit 1 C-terminal" evidence="12">
    <location>
        <begin position="947"/>
        <end position="1094"/>
    </location>
</feature>
<evidence type="ECO:0000313" key="15">
    <source>
        <dbReference type="Proteomes" id="UP000009022"/>
    </source>
</evidence>
<dbReference type="Gene3D" id="1.25.10.10">
    <property type="entry name" value="Leucine-rich Repeat Variant"/>
    <property type="match status" value="2"/>
</dbReference>
<evidence type="ECO:0000256" key="2">
    <source>
        <dbReference type="ARBA" id="ARBA00004286"/>
    </source>
</evidence>
<dbReference type="PhylomeDB" id="B3S095"/>
<comment type="function">
    <text evidence="10">Regulatory subunit of the condensin complex, a complex required for conversion of interphase chromatin into mitotic-like condense chromosomes. The condensin complex probably introduces positive supercoils into relaxed DNA in the presence of type I topoisomerases and converts nicked DNA into positive knotted forms in the presence of type II topoisomerases.</text>
</comment>
<keyword evidence="8" id="KW-0539">Nucleus</keyword>
<dbReference type="RefSeq" id="XP_002113873.1">
    <property type="nucleotide sequence ID" value="XM_002113837.1"/>
</dbReference>
<evidence type="ECO:0000259" key="13">
    <source>
        <dbReference type="Pfam" id="PF12922"/>
    </source>
</evidence>
<feature type="region of interest" description="Disordered" evidence="11">
    <location>
        <begin position="1145"/>
        <end position="1181"/>
    </location>
</feature>
<feature type="domain" description="Condensin complex subunit 1 N-terminal" evidence="13">
    <location>
        <begin position="76"/>
        <end position="236"/>
    </location>
</feature>
<evidence type="ECO:0000256" key="1">
    <source>
        <dbReference type="ARBA" id="ARBA00004123"/>
    </source>
</evidence>
<keyword evidence="6 10" id="KW-0498">Mitosis</keyword>
<dbReference type="FunCoup" id="B3S095">
    <property type="interactions" value="800"/>
</dbReference>
<evidence type="ECO:0000256" key="4">
    <source>
        <dbReference type="ARBA" id="ARBA00022454"/>
    </source>
</evidence>
<feature type="compositionally biased region" description="Basic and acidic residues" evidence="11">
    <location>
        <begin position="826"/>
        <end position="835"/>
    </location>
</feature>
<evidence type="ECO:0000256" key="6">
    <source>
        <dbReference type="ARBA" id="ARBA00022776"/>
    </source>
</evidence>
<comment type="subcellular location">
    <subcellularLocation>
        <location evidence="2">Chromosome</location>
    </subcellularLocation>
    <subcellularLocation>
        <location evidence="1">Nucleus</location>
    </subcellularLocation>
</comment>
<evidence type="ECO:0000259" key="12">
    <source>
        <dbReference type="Pfam" id="PF12717"/>
    </source>
</evidence>
<dbReference type="Proteomes" id="UP000009022">
    <property type="component" value="Unassembled WGS sequence"/>
</dbReference>
<dbReference type="STRING" id="10228.B3S095"/>
<dbReference type="GO" id="GO:0010032">
    <property type="term" value="P:meiotic chromosome condensation"/>
    <property type="evidence" value="ECO:0000318"/>
    <property type="project" value="GO_Central"/>
</dbReference>
<keyword evidence="4" id="KW-0158">Chromosome</keyword>
<keyword evidence="5 10" id="KW-0132">Cell division</keyword>
<dbReference type="OrthoDB" id="436262at2759"/>
<dbReference type="GO" id="GO:0005634">
    <property type="term" value="C:nucleus"/>
    <property type="evidence" value="ECO:0007669"/>
    <property type="project" value="UniProtKB-SubCell"/>
</dbReference>
<keyword evidence="15" id="KW-1185">Reference proteome</keyword>
<dbReference type="OMA" id="QEMEVAY"/>
<evidence type="ECO:0000313" key="14">
    <source>
        <dbReference type="EMBL" id="EDV24347.1"/>
    </source>
</evidence>
<dbReference type="CTD" id="6754709"/>
<feature type="region of interest" description="Disordered" evidence="11">
    <location>
        <begin position="826"/>
        <end position="852"/>
    </location>
</feature>
<dbReference type="SUPFAM" id="SSF48371">
    <property type="entry name" value="ARM repeat"/>
    <property type="match status" value="1"/>
</dbReference>
<evidence type="ECO:0000256" key="11">
    <source>
        <dbReference type="SAM" id="MobiDB-lite"/>
    </source>
</evidence>
<dbReference type="InterPro" id="IPR026971">
    <property type="entry name" value="CND1/NCAPD3"/>
</dbReference>
<dbReference type="Pfam" id="PF12717">
    <property type="entry name" value="Cnd1"/>
    <property type="match status" value="1"/>
</dbReference>
<sequence length="1245" mass="140383">MNSAEYFKLPLKMEDLLHVSEINSYVVEEVATTREIQCNIGSANSNLRKHGADQILNVFNLYYSVLTKHNELDVMIKQDVWTTLLSVMKEYASDLTVMLEKNDINDKKKELKILKMLSYVLVNLIEIFENSESKSLPDLVTPRKSRKGTKKKTTTLSWSWKNERDAALNVIMQLLQTEISRLWDPPVVEEEYVTLISNCCYTILEKQESAKVNSTKDIIFHIIGILIKKYNHSLGASVKVVQLIQHFEHLATVMADAVAFYVNEYQANTVASDIIREIARISPQELSRDSSSTRGYAVFLAELAEKIPFVISANISLLISHLDGESYVMRNAVLSTMGAIVVSLLRKDDLDESAKKSRDHFLDRLEAHVHDVNAFVRSKVIQICTYVIGEKAVPIARQPGLVELILDRLHDKSSNVRRNAVKFLASYMARNPYGADFDVEKLALTLENTNSTIKQLESTLDQEKPVVKVEDQDHDSQNHLSSEETMNEIEQKILQHKLVARYLQDSIGFVKQVQNAIPIISGLLGSKTPSDVLEAVDFFVTARSFGFNVSQNGIRKMLPLVWSREQAVKEGVIEAYKKLYLENTVGQNRKKDHKAIVQGLLSLVKGSTIGELTSVEELVREFMRKGLILKETIRLLWGYFIMAVNDVTQEDSHYALVILGMIAEEEKSFLANNISALVDTGLGLRGEDNLVLAKDTCHVLQKLYRRKKEIKIARLPEDHMIFERITTILCKGITNLKCKFWVPFSEEAVKLVYNLALSPEEVCKRIMQSIVKQLMPDINEGSTEDGHNEISPRLLSRFISYAGDVALCQLVHLDVTISKELKERRLAEDKAEENNRTISGNKKKINSSSDEDDLGLGGCVGAAADDAEMELIRQLCDSNVVTGNGMLAVCANFIVAVCGNSKKFNERGLQNAAAVALAKCMLVSSKFCEQHLQLLFTIVEKSQFPSVRANLAVALHDLTVRFPNLIEPWTGHLYSQLKDSSLEVKRNSIKVLTHLILNDMIKVKGQISEMAVCLEDSNKEISNLAKLFFSELSKKGNAVYNILPDIISRLSDVEVGVNEACFRSILKYVMSFIEKDRQCENLTEKLCYRFRAAKKLYENFSCFQHALVDDDVDSSFNTVLNKMKRFAKPETKALAEEFQDRLNESRNKGIENDVAAQRAASAKKTPRKSVSKRKNRKKPVNLSFEEDSDVELFDIDPDEVSVNVDSDIENLDPATPSRCKRSTTHKRKSRSILSAKKPSTISSRA</sequence>
<dbReference type="GO" id="GO:0007076">
    <property type="term" value="P:mitotic chromosome condensation"/>
    <property type="evidence" value="ECO:0000318"/>
    <property type="project" value="GO_Central"/>
</dbReference>
<evidence type="ECO:0000256" key="3">
    <source>
        <dbReference type="ARBA" id="ARBA00009606"/>
    </source>
</evidence>
<evidence type="ECO:0000256" key="9">
    <source>
        <dbReference type="ARBA" id="ARBA00023306"/>
    </source>
</evidence>
<dbReference type="InterPro" id="IPR024324">
    <property type="entry name" value="Condensin_cplx_su1_N"/>
</dbReference>
<dbReference type="AlphaFoldDB" id="B3S095"/>
<organism evidence="14 15">
    <name type="scientific">Trichoplax adhaerens</name>
    <name type="common">Trichoplax reptans</name>
    <dbReference type="NCBI Taxonomy" id="10228"/>
    <lineage>
        <taxon>Eukaryota</taxon>
        <taxon>Metazoa</taxon>
        <taxon>Placozoa</taxon>
        <taxon>Uniplacotomia</taxon>
        <taxon>Trichoplacea</taxon>
        <taxon>Trichoplacidae</taxon>
        <taxon>Trichoplax</taxon>
    </lineage>
</organism>
<dbReference type="GO" id="GO:0000796">
    <property type="term" value="C:condensin complex"/>
    <property type="evidence" value="ECO:0000318"/>
    <property type="project" value="GO_Central"/>
</dbReference>
<dbReference type="InterPro" id="IPR007673">
    <property type="entry name" value="Condensin_cplx_su1"/>
</dbReference>
<dbReference type="GeneID" id="6754709"/>
<dbReference type="eggNOG" id="KOG0414">
    <property type="taxonomic scope" value="Eukaryota"/>
</dbReference>
<protein>
    <recommendedName>
        <fullName evidence="10">Condensin complex subunit 1</fullName>
    </recommendedName>
</protein>
<accession>B3S095</accession>
<dbReference type="InterPro" id="IPR032682">
    <property type="entry name" value="Cnd1_C"/>
</dbReference>
<dbReference type="EMBL" id="DS985246">
    <property type="protein sequence ID" value="EDV24347.1"/>
    <property type="molecule type" value="Genomic_DNA"/>
</dbReference>
<evidence type="ECO:0000256" key="5">
    <source>
        <dbReference type="ARBA" id="ARBA00022618"/>
    </source>
</evidence>
<keyword evidence="9 10" id="KW-0131">Cell cycle</keyword>
<dbReference type="PANTHER" id="PTHR14222">
    <property type="entry name" value="CONDENSIN"/>
    <property type="match status" value="1"/>
</dbReference>
<evidence type="ECO:0000256" key="8">
    <source>
        <dbReference type="ARBA" id="ARBA00023242"/>
    </source>
</evidence>
<feature type="region of interest" description="Disordered" evidence="11">
    <location>
        <begin position="1204"/>
        <end position="1245"/>
    </location>
</feature>